<evidence type="ECO:0000256" key="1">
    <source>
        <dbReference type="SAM" id="MobiDB-lite"/>
    </source>
</evidence>
<organism evidence="2 3">
    <name type="scientific">Glossina brevipalpis</name>
    <dbReference type="NCBI Taxonomy" id="37001"/>
    <lineage>
        <taxon>Eukaryota</taxon>
        <taxon>Metazoa</taxon>
        <taxon>Ecdysozoa</taxon>
        <taxon>Arthropoda</taxon>
        <taxon>Hexapoda</taxon>
        <taxon>Insecta</taxon>
        <taxon>Pterygota</taxon>
        <taxon>Neoptera</taxon>
        <taxon>Endopterygota</taxon>
        <taxon>Diptera</taxon>
        <taxon>Brachycera</taxon>
        <taxon>Muscomorpha</taxon>
        <taxon>Hippoboscoidea</taxon>
        <taxon>Glossinidae</taxon>
        <taxon>Glossina</taxon>
    </lineage>
</organism>
<feature type="region of interest" description="Disordered" evidence="1">
    <location>
        <begin position="1"/>
        <end position="28"/>
    </location>
</feature>
<evidence type="ECO:0000313" key="2">
    <source>
        <dbReference type="EnsemblMetazoa" id="GBRI018408-PA"/>
    </source>
</evidence>
<keyword evidence="3" id="KW-1185">Reference proteome</keyword>
<reference evidence="3" key="1">
    <citation type="submission" date="2014-03" db="EMBL/GenBank/DDBJ databases">
        <authorList>
            <person name="Aksoy S."/>
            <person name="Warren W."/>
            <person name="Wilson R.K."/>
        </authorList>
    </citation>
    <scope>NUCLEOTIDE SEQUENCE [LARGE SCALE GENOMIC DNA]</scope>
    <source>
        <strain evidence="3">IAEA</strain>
    </source>
</reference>
<dbReference type="VEuPathDB" id="VectorBase:GBRI018408"/>
<feature type="compositionally biased region" description="Polar residues" evidence="1">
    <location>
        <begin position="19"/>
        <end position="28"/>
    </location>
</feature>
<reference evidence="2" key="2">
    <citation type="submission" date="2020-05" db="UniProtKB">
        <authorList>
            <consortium name="EnsemblMetazoa"/>
        </authorList>
    </citation>
    <scope>IDENTIFICATION</scope>
    <source>
        <strain evidence="2">IAEA</strain>
    </source>
</reference>
<dbReference type="AlphaFoldDB" id="A0A1A9WFZ8"/>
<protein>
    <submittedName>
        <fullName evidence="2">Uncharacterized protein</fullName>
    </submittedName>
</protein>
<dbReference type="Proteomes" id="UP000091820">
    <property type="component" value="Unassembled WGS sequence"/>
</dbReference>
<dbReference type="STRING" id="37001.A0A1A9WFZ8"/>
<proteinExistence type="predicted"/>
<name>A0A1A9WFZ8_9MUSC</name>
<evidence type="ECO:0000313" key="3">
    <source>
        <dbReference type="Proteomes" id="UP000091820"/>
    </source>
</evidence>
<dbReference type="EnsemblMetazoa" id="GBRI018408-RA">
    <property type="protein sequence ID" value="GBRI018408-PA"/>
    <property type="gene ID" value="GBRI018408"/>
</dbReference>
<accession>A0A1A9WFZ8</accession>
<sequence length="202" mass="23588">MQKNRVAALDEENEDLKTQLRNSAPSPAWASESNWNFKISEHLWAYYTNDELAQRPPYYLELSNADDELDLSELKDKRLVIKAKYDNIEKSDPNTFVCLLSEVKQAETEQCHLLSKWQQTWSNLEGPKFRVLVQSVLFNEWHRYLGPVCHPHRFEKHPYITPINCNHRVRPVMVALNGLNTLVSRNLCMDGGNSYHEKCTKI</sequence>